<dbReference type="Gene3D" id="2.60.40.1180">
    <property type="entry name" value="Golgi alpha-mannosidase II"/>
    <property type="match status" value="1"/>
</dbReference>
<gene>
    <name evidence="1" type="ORF">GCM10025866_23080</name>
</gene>
<sequence>MRNLLGTLLLSAGVPMITAGDEWGRSQRGNNNAYCHDSELTWLSWHQSPWQRDLRELTKTLLRLRRENPALRPARFAREDMATPNASELAWYAPSGEPMTSREWHAPETRCIQYFATSTPEFEERNRILLVVNGDGDCTVTLPRHEDVEDYELLWASADDAAHGTVHAPGTEYDVPGPSLALFRAR</sequence>
<organism evidence="1 2">
    <name type="scientific">Naasia aerilata</name>
    <dbReference type="NCBI Taxonomy" id="1162966"/>
    <lineage>
        <taxon>Bacteria</taxon>
        <taxon>Bacillati</taxon>
        <taxon>Actinomycetota</taxon>
        <taxon>Actinomycetes</taxon>
        <taxon>Micrococcales</taxon>
        <taxon>Microbacteriaceae</taxon>
        <taxon>Naasia</taxon>
    </lineage>
</organism>
<evidence type="ECO:0008006" key="3">
    <source>
        <dbReference type="Google" id="ProtNLM"/>
    </source>
</evidence>
<dbReference type="InterPro" id="IPR013780">
    <property type="entry name" value="Glyco_hydro_b"/>
</dbReference>
<dbReference type="InterPro" id="IPR017853">
    <property type="entry name" value="GH"/>
</dbReference>
<keyword evidence="2" id="KW-1185">Reference proteome</keyword>
<dbReference type="SUPFAM" id="SSF51011">
    <property type="entry name" value="Glycosyl hydrolase domain"/>
    <property type="match status" value="1"/>
</dbReference>
<dbReference type="EMBL" id="AP027731">
    <property type="protein sequence ID" value="BDZ46399.1"/>
    <property type="molecule type" value="Genomic_DNA"/>
</dbReference>
<proteinExistence type="predicted"/>
<name>A0ABM8GDP5_9MICO</name>
<accession>A0ABM8GDP5</accession>
<evidence type="ECO:0000313" key="1">
    <source>
        <dbReference type="EMBL" id="BDZ46399.1"/>
    </source>
</evidence>
<dbReference type="PANTHER" id="PTHR43002">
    <property type="entry name" value="GLYCOGEN DEBRANCHING ENZYME"/>
    <property type="match status" value="1"/>
</dbReference>
<evidence type="ECO:0000313" key="2">
    <source>
        <dbReference type="Proteomes" id="UP001321498"/>
    </source>
</evidence>
<dbReference type="Proteomes" id="UP001321498">
    <property type="component" value="Chromosome"/>
</dbReference>
<dbReference type="SUPFAM" id="SSF51445">
    <property type="entry name" value="(Trans)glycosidases"/>
    <property type="match status" value="1"/>
</dbReference>
<protein>
    <recommendedName>
        <fullName evidence="3">Glycogen debranching enzyme GlgX</fullName>
    </recommendedName>
</protein>
<dbReference type="Gene3D" id="3.20.20.80">
    <property type="entry name" value="Glycosidases"/>
    <property type="match status" value="1"/>
</dbReference>
<reference evidence="2" key="1">
    <citation type="journal article" date="2019" name="Int. J. Syst. Evol. Microbiol.">
        <title>The Global Catalogue of Microorganisms (GCM) 10K type strain sequencing project: providing services to taxonomists for standard genome sequencing and annotation.</title>
        <authorList>
            <consortium name="The Broad Institute Genomics Platform"/>
            <consortium name="The Broad Institute Genome Sequencing Center for Infectious Disease"/>
            <person name="Wu L."/>
            <person name="Ma J."/>
        </authorList>
    </citation>
    <scope>NUCLEOTIDE SEQUENCE [LARGE SCALE GENOMIC DNA]</scope>
    <source>
        <strain evidence="2">NBRC 108725</strain>
    </source>
</reference>